<accession>A0A368XEN4</accession>
<dbReference type="RefSeq" id="WP_114471484.1">
    <property type="nucleotide sequence ID" value="NZ_QPJK01000011.1"/>
</dbReference>
<evidence type="ECO:0000256" key="2">
    <source>
        <dbReference type="ARBA" id="ARBA00022475"/>
    </source>
</evidence>
<protein>
    <recommendedName>
        <fullName evidence="9">Lysylphosphatidylglycerol synthase-like protein</fullName>
    </recommendedName>
</protein>
<evidence type="ECO:0000256" key="1">
    <source>
        <dbReference type="ARBA" id="ARBA00004651"/>
    </source>
</evidence>
<evidence type="ECO:0000256" key="3">
    <source>
        <dbReference type="ARBA" id="ARBA00022692"/>
    </source>
</evidence>
<keyword evidence="4 6" id="KW-1133">Transmembrane helix</keyword>
<evidence type="ECO:0000256" key="6">
    <source>
        <dbReference type="SAM" id="Phobius"/>
    </source>
</evidence>
<evidence type="ECO:0008006" key="9">
    <source>
        <dbReference type="Google" id="ProtNLM"/>
    </source>
</evidence>
<keyword evidence="3 6" id="KW-0812">Transmembrane</keyword>
<comment type="subcellular location">
    <subcellularLocation>
        <location evidence="1">Cell membrane</location>
        <topology evidence="1">Multi-pass membrane protein</topology>
    </subcellularLocation>
</comment>
<proteinExistence type="predicted"/>
<reference evidence="7 8" key="1">
    <citation type="submission" date="2018-07" db="EMBL/GenBank/DDBJ databases">
        <title>Genomic Encyclopedia of Type Strains, Phase IV (KMG-IV): sequencing the most valuable type-strain genomes for metagenomic binning, comparative biology and taxonomic classification.</title>
        <authorList>
            <person name="Goeker M."/>
        </authorList>
    </citation>
    <scope>NUCLEOTIDE SEQUENCE [LARGE SCALE GENOMIC DNA]</scope>
    <source>
        <strain evidence="7 8">DSM 21634</strain>
    </source>
</reference>
<organism evidence="7 8">
    <name type="scientific">Pseudorhodoferax soli</name>
    <dbReference type="NCBI Taxonomy" id="545864"/>
    <lineage>
        <taxon>Bacteria</taxon>
        <taxon>Pseudomonadati</taxon>
        <taxon>Pseudomonadota</taxon>
        <taxon>Betaproteobacteria</taxon>
        <taxon>Burkholderiales</taxon>
        <taxon>Comamonadaceae</taxon>
    </lineage>
</organism>
<evidence type="ECO:0000313" key="8">
    <source>
        <dbReference type="Proteomes" id="UP000252884"/>
    </source>
</evidence>
<comment type="caution">
    <text evidence="7">The sequence shown here is derived from an EMBL/GenBank/DDBJ whole genome shotgun (WGS) entry which is preliminary data.</text>
</comment>
<evidence type="ECO:0000256" key="4">
    <source>
        <dbReference type="ARBA" id="ARBA00022989"/>
    </source>
</evidence>
<dbReference type="OrthoDB" id="9150608at2"/>
<feature type="transmembrane region" description="Helical" evidence="6">
    <location>
        <begin position="36"/>
        <end position="55"/>
    </location>
</feature>
<evidence type="ECO:0000313" key="7">
    <source>
        <dbReference type="EMBL" id="RCW66109.1"/>
    </source>
</evidence>
<feature type="transmembrane region" description="Helical" evidence="6">
    <location>
        <begin position="260"/>
        <end position="277"/>
    </location>
</feature>
<sequence length="310" mass="32756">MVWLRVVLAPALLLGVLWVVDLEGVGRQLRGADPGWITVALAFSVAANFVSAWRWRSLVHWLGHRAALSRVFSLYLQGMALSSLLPGAMVGGDLYRAVGLRRDGAGTWPAGASVLLDRLSGLWMLWVLSAGAAAWAWTSGAQEALVNVGMAGQGRWLPLAMALFLLVVPITIICAGRWLPNQGRLSKLTGLMTRRGITAEFCRQVLGSAIVQLLSVAALACGGKALGLDVPFWVYVVTAAPIFLMAALPVSFGGWGTREAAAVVSLAPFGVAAPSAVAVALLYGIVALPQAMVGLVLLVMHRRREPFGSA</sequence>
<dbReference type="InterPro" id="IPR022791">
    <property type="entry name" value="L-PG_synthase/AglD"/>
</dbReference>
<keyword evidence="2" id="KW-1003">Cell membrane</keyword>
<gene>
    <name evidence="7" type="ORF">DES41_11167</name>
</gene>
<feature type="transmembrane region" description="Helical" evidence="6">
    <location>
        <begin position="119"/>
        <end position="137"/>
    </location>
</feature>
<keyword evidence="5 6" id="KW-0472">Membrane</keyword>
<dbReference type="EMBL" id="QPJK01000011">
    <property type="protein sequence ID" value="RCW66109.1"/>
    <property type="molecule type" value="Genomic_DNA"/>
</dbReference>
<dbReference type="Pfam" id="PF03706">
    <property type="entry name" value="LPG_synthase_TM"/>
    <property type="match status" value="1"/>
</dbReference>
<keyword evidence="8" id="KW-1185">Reference proteome</keyword>
<feature type="transmembrane region" description="Helical" evidence="6">
    <location>
        <begin position="157"/>
        <end position="180"/>
    </location>
</feature>
<feature type="transmembrane region" description="Helical" evidence="6">
    <location>
        <begin position="232"/>
        <end position="253"/>
    </location>
</feature>
<feature type="transmembrane region" description="Helical" evidence="6">
    <location>
        <begin position="6"/>
        <end position="24"/>
    </location>
</feature>
<dbReference type="PANTHER" id="PTHR40277">
    <property type="entry name" value="BLL5419 PROTEIN"/>
    <property type="match status" value="1"/>
</dbReference>
<dbReference type="AlphaFoldDB" id="A0A368XEN4"/>
<dbReference type="Proteomes" id="UP000252884">
    <property type="component" value="Unassembled WGS sequence"/>
</dbReference>
<feature type="transmembrane region" description="Helical" evidence="6">
    <location>
        <begin position="201"/>
        <end position="220"/>
    </location>
</feature>
<dbReference type="GO" id="GO:0005886">
    <property type="term" value="C:plasma membrane"/>
    <property type="evidence" value="ECO:0007669"/>
    <property type="project" value="UniProtKB-SubCell"/>
</dbReference>
<name>A0A368XEN4_9BURK</name>
<dbReference type="PANTHER" id="PTHR40277:SF1">
    <property type="entry name" value="BLL5419 PROTEIN"/>
    <property type="match status" value="1"/>
</dbReference>
<evidence type="ECO:0000256" key="5">
    <source>
        <dbReference type="ARBA" id="ARBA00023136"/>
    </source>
</evidence>